<dbReference type="InterPro" id="IPR013216">
    <property type="entry name" value="Methyltransf_11"/>
</dbReference>
<protein>
    <recommendedName>
        <fullName evidence="1">Methyltransferase type 11 domain-containing protein</fullName>
    </recommendedName>
</protein>
<dbReference type="Gene3D" id="3.40.50.150">
    <property type="entry name" value="Vaccinia Virus protein VP39"/>
    <property type="match status" value="1"/>
</dbReference>
<dbReference type="Pfam" id="PF08241">
    <property type="entry name" value="Methyltransf_11"/>
    <property type="match status" value="1"/>
</dbReference>
<evidence type="ECO:0000313" key="3">
    <source>
        <dbReference type="Proteomes" id="UP000706926"/>
    </source>
</evidence>
<dbReference type="PANTHER" id="PTHR43460">
    <property type="entry name" value="METHYLTRANSFERASE"/>
    <property type="match status" value="1"/>
</dbReference>
<dbReference type="PANTHER" id="PTHR43460:SF1">
    <property type="entry name" value="METHYLTRANSFERASE TYPE 11 DOMAIN-CONTAINING PROTEIN"/>
    <property type="match status" value="1"/>
</dbReference>
<comment type="caution">
    <text evidence="2">The sequence shown here is derived from an EMBL/GenBank/DDBJ whole genome shotgun (WGS) entry which is preliminary data.</text>
</comment>
<dbReference type="RefSeq" id="WP_007129840.1">
    <property type="nucleotide sequence ID" value="NZ_CP139098.1"/>
</dbReference>
<feature type="domain" description="Methyltransferase type 11" evidence="1">
    <location>
        <begin position="56"/>
        <end position="142"/>
    </location>
</feature>
<dbReference type="InterPro" id="IPR052939">
    <property type="entry name" value="23S_rRNA_MeTrnsfrase_RlmA"/>
</dbReference>
<evidence type="ECO:0000313" key="2">
    <source>
        <dbReference type="EMBL" id="MBP1892878.1"/>
    </source>
</evidence>
<proteinExistence type="predicted"/>
<reference evidence="2 3" key="1">
    <citation type="submission" date="2021-03" db="EMBL/GenBank/DDBJ databases">
        <title>Genomic Encyclopedia of Type Strains, Phase IV (KMG-IV): sequencing the most valuable type-strain genomes for metagenomic binning, comparative biology and taxonomic classification.</title>
        <authorList>
            <person name="Goeker M."/>
        </authorList>
    </citation>
    <scope>NUCLEOTIDE SEQUENCE [LARGE SCALE GENOMIC DNA]</scope>
    <source>
        <strain evidence="2 3">DSM 15596</strain>
    </source>
</reference>
<name>A0ABS4F9J5_9BACL</name>
<sequence length="252" mass="29181">MKVDDRFEHYINEARQAFSGWDFSYITGSGRMQLQLLPWSLGSILIPYIRCAKSLLDMGTGGGEFLSTLQPFPKITYATEGYPPNVPVARRKLEPLGVQVVYVEDDEKLPLPDRLFDVVMNQHESYAPSEIRRILADQGVFITQQVGGTDCYQINDLFGVPLNAEFAHWNLDYAASELRNHGFNVTFAREDYPVQRFYDVGALIYYLTAIPWQVPDFTVDRYRDELNHIHEWIQLQGYFEVRQHRFIMIASL</sequence>
<organism evidence="2 3">
    <name type="scientific">Paenibacillus lactis</name>
    <dbReference type="NCBI Taxonomy" id="228574"/>
    <lineage>
        <taxon>Bacteria</taxon>
        <taxon>Bacillati</taxon>
        <taxon>Bacillota</taxon>
        <taxon>Bacilli</taxon>
        <taxon>Bacillales</taxon>
        <taxon>Paenibacillaceae</taxon>
        <taxon>Paenibacillus</taxon>
    </lineage>
</organism>
<evidence type="ECO:0000259" key="1">
    <source>
        <dbReference type="Pfam" id="PF08241"/>
    </source>
</evidence>
<dbReference type="EMBL" id="JAGGKI010000004">
    <property type="protein sequence ID" value="MBP1892878.1"/>
    <property type="molecule type" value="Genomic_DNA"/>
</dbReference>
<dbReference type="Proteomes" id="UP000706926">
    <property type="component" value="Unassembled WGS sequence"/>
</dbReference>
<dbReference type="SUPFAM" id="SSF53335">
    <property type="entry name" value="S-adenosyl-L-methionine-dependent methyltransferases"/>
    <property type="match status" value="1"/>
</dbReference>
<dbReference type="InterPro" id="IPR029063">
    <property type="entry name" value="SAM-dependent_MTases_sf"/>
</dbReference>
<accession>A0ABS4F9J5</accession>
<keyword evidence="3" id="KW-1185">Reference proteome</keyword>
<gene>
    <name evidence="2" type="ORF">J2Z18_001980</name>
</gene>
<dbReference type="GeneID" id="95403998"/>